<name>A0A2N3NI88_9PEZI</name>
<feature type="region of interest" description="Disordered" evidence="1">
    <location>
        <begin position="700"/>
        <end position="770"/>
    </location>
</feature>
<evidence type="ECO:0000313" key="4">
    <source>
        <dbReference type="Proteomes" id="UP000233524"/>
    </source>
</evidence>
<evidence type="ECO:0000256" key="1">
    <source>
        <dbReference type="SAM" id="MobiDB-lite"/>
    </source>
</evidence>
<feature type="compositionally biased region" description="Basic residues" evidence="1">
    <location>
        <begin position="360"/>
        <end position="372"/>
    </location>
</feature>
<dbReference type="AlphaFoldDB" id="A0A2N3NI88"/>
<accession>A0A2N3NI88</accession>
<feature type="region of interest" description="Disordered" evidence="1">
    <location>
        <begin position="389"/>
        <end position="410"/>
    </location>
</feature>
<reference evidence="3 4" key="1">
    <citation type="journal article" date="2017" name="G3 (Bethesda)">
        <title>First Draft Genome Sequence of the Pathogenic Fungus Lomentospora prolificans (Formerly Scedosporium prolificans).</title>
        <authorList>
            <person name="Luo R."/>
            <person name="Zimin A."/>
            <person name="Workman R."/>
            <person name="Fan Y."/>
            <person name="Pertea G."/>
            <person name="Grossman N."/>
            <person name="Wear M.P."/>
            <person name="Jia B."/>
            <person name="Miller H."/>
            <person name="Casadevall A."/>
            <person name="Timp W."/>
            <person name="Zhang S.X."/>
            <person name="Salzberg S.L."/>
        </authorList>
    </citation>
    <scope>NUCLEOTIDE SEQUENCE [LARGE SCALE GENOMIC DNA]</scope>
    <source>
        <strain evidence="3 4">JHH-5317</strain>
    </source>
</reference>
<sequence length="845" mass="95085">MEKRKNKPATGGDGRDKPKKATKLGVTRAKPLPVLVAKDPSPQPKIKHQVFLERVENPEKKKQLDMKDTTDTEPPPGYTFLPIVGNSELTLLCNDLSREQGAMIFRVSTSKDDTSELSLHTCRIGYHFRETIVEQARVTLGYRPIRHNTATQGVPEPIPETQEEINAQADAALRELFPRIPNTDRQEIVDRAFKKGKVSNGGPVVGLCSDLTLSRRVQLAVLAHIRHRHTRYDTLLKQTTWEHARKTVEAVCLDIIVKWRGDEENGRDQLDTILREVVVISDSEDDDEETEEDSDVPVIVSPRVADPARKAARALERSEAGIASLSIDGRAARVREATTSRHTTPKVPTTPTRTKGNARLGKRDRKAAKKAQRGFSRYQAAWDEAMERRRHEEQVEHPPQGAPLARSTSNGRFPATSLDYSPVGSPYAAHPTRANNEVIYLGPARRAGVTNTNPPPFDGRPSAPKNQYSPSMRAPRTVYLDEMRSPPPQVMTRGYTNPVHPSQHHPEPHYPDLLVRSIEAPNPVSMAPRFVRTLPARKHTRDESPDAYGRRDHPTAQGYHPNPSTEAIQRRQYKRRRVISDYEGVESAPLGVYPQDAHPRYTPEPNHRVAQPRYPPTYAPLDGELPMREGSRVKKLHYELPPERAGPRDQPFFVQPPATASQYNGELVQVQRAAPEAWQYSDRHAATTETPTILRYPTMGAAPGHPVFQSTAPPRYEDSSYRPNQGSSHQAPRLPMQPIFVRRVERRTPELRTQDPLHEPRGDGSVAPRRQQLKSEYYPSQQTGAVYADPRHSLSHSGPYGHSTFRNQVQPHEPTTADSHPQQPARLSYPHHNRPLAARDIIVLD</sequence>
<organism evidence="3 4">
    <name type="scientific">Lomentospora prolificans</name>
    <dbReference type="NCBI Taxonomy" id="41688"/>
    <lineage>
        <taxon>Eukaryota</taxon>
        <taxon>Fungi</taxon>
        <taxon>Dikarya</taxon>
        <taxon>Ascomycota</taxon>
        <taxon>Pezizomycotina</taxon>
        <taxon>Sordariomycetes</taxon>
        <taxon>Hypocreomycetidae</taxon>
        <taxon>Microascales</taxon>
        <taxon>Microascaceae</taxon>
        <taxon>Lomentospora</taxon>
    </lineage>
</organism>
<evidence type="ECO:0000259" key="2">
    <source>
        <dbReference type="Pfam" id="PF10056"/>
    </source>
</evidence>
<protein>
    <recommendedName>
        <fullName evidence="2">DUF2293 domain-containing protein</fullName>
    </recommendedName>
</protein>
<feature type="region of interest" description="Disordered" evidence="1">
    <location>
        <begin position="537"/>
        <end position="571"/>
    </location>
</feature>
<feature type="domain" description="DUF2293" evidence="2">
    <location>
        <begin position="172"/>
        <end position="260"/>
    </location>
</feature>
<feature type="region of interest" description="Disordered" evidence="1">
    <location>
        <begin position="451"/>
        <end position="471"/>
    </location>
</feature>
<dbReference type="Proteomes" id="UP000233524">
    <property type="component" value="Unassembled WGS sequence"/>
</dbReference>
<dbReference type="Pfam" id="PF10056">
    <property type="entry name" value="DUF2293"/>
    <property type="match status" value="1"/>
</dbReference>
<feature type="region of interest" description="Disordered" evidence="1">
    <location>
        <begin position="335"/>
        <end position="374"/>
    </location>
</feature>
<dbReference type="InterPro" id="IPR018744">
    <property type="entry name" value="DUF2293"/>
</dbReference>
<feature type="compositionally biased region" description="Basic and acidic residues" evidence="1">
    <location>
        <begin position="742"/>
        <end position="762"/>
    </location>
</feature>
<dbReference type="PANTHER" id="PTHR38113">
    <property type="match status" value="1"/>
</dbReference>
<evidence type="ECO:0000313" key="3">
    <source>
        <dbReference type="EMBL" id="PKS12145.1"/>
    </source>
</evidence>
<keyword evidence="4" id="KW-1185">Reference proteome</keyword>
<feature type="compositionally biased region" description="Basic and acidic residues" evidence="1">
    <location>
        <begin position="50"/>
        <end position="70"/>
    </location>
</feature>
<dbReference type="EMBL" id="NLAX01000004">
    <property type="protein sequence ID" value="PKS12145.1"/>
    <property type="molecule type" value="Genomic_DNA"/>
</dbReference>
<feature type="compositionally biased region" description="Polar residues" evidence="1">
    <location>
        <begin position="721"/>
        <end position="730"/>
    </location>
</feature>
<feature type="region of interest" description="Disordered" evidence="1">
    <location>
        <begin position="1"/>
        <end position="76"/>
    </location>
</feature>
<gene>
    <name evidence="3" type="ORF">jhhlp_001443</name>
</gene>
<feature type="region of interest" description="Disordered" evidence="1">
    <location>
        <begin position="789"/>
        <end position="830"/>
    </location>
</feature>
<comment type="caution">
    <text evidence="3">The sequence shown here is derived from an EMBL/GenBank/DDBJ whole genome shotgun (WGS) entry which is preliminary data.</text>
</comment>
<feature type="compositionally biased region" description="Low complexity" evidence="1">
    <location>
        <begin position="345"/>
        <end position="359"/>
    </location>
</feature>
<dbReference type="InParanoid" id="A0A2N3NI88"/>
<dbReference type="PANTHER" id="PTHR38113:SF1">
    <property type="entry name" value="DUF2293 DOMAIN-CONTAINING PROTEIN"/>
    <property type="match status" value="1"/>
</dbReference>
<proteinExistence type="predicted"/>
<dbReference type="OrthoDB" id="5288828at2759"/>
<feature type="compositionally biased region" description="Basic and acidic residues" evidence="1">
    <location>
        <begin position="540"/>
        <end position="554"/>
    </location>
</feature>
<dbReference type="VEuPathDB" id="FungiDB:jhhlp_001443"/>